<accession>A0A8J3ICR0</accession>
<keyword evidence="5" id="KW-1284">Encapsulin nanocompartment</keyword>
<dbReference type="EMBL" id="BNJK01000001">
    <property type="protein sequence ID" value="GHO92999.1"/>
    <property type="molecule type" value="Genomic_DNA"/>
</dbReference>
<name>A0A8J3ICR0_9CHLR</name>
<evidence type="ECO:0000256" key="4">
    <source>
        <dbReference type="ARBA" id="ARBA00033738"/>
    </source>
</evidence>
<dbReference type="GO" id="GO:0006879">
    <property type="term" value="P:intracellular iron ion homeostasis"/>
    <property type="evidence" value="ECO:0007669"/>
    <property type="project" value="UniProtKB-KW"/>
</dbReference>
<keyword evidence="7" id="KW-1185">Reference proteome</keyword>
<evidence type="ECO:0000313" key="7">
    <source>
        <dbReference type="Proteomes" id="UP000597444"/>
    </source>
</evidence>
<dbReference type="InterPro" id="IPR009078">
    <property type="entry name" value="Ferritin-like_SF"/>
</dbReference>
<gene>
    <name evidence="6" type="ORF">KSF_030470</name>
</gene>
<dbReference type="Gene3D" id="6.10.140.1960">
    <property type="match status" value="1"/>
</dbReference>
<comment type="subcellular location">
    <subcellularLocation>
        <location evidence="4">Encapsulin nanocompartment</location>
    </subcellularLocation>
</comment>
<dbReference type="GO" id="GO:0046872">
    <property type="term" value="F:metal ion binding"/>
    <property type="evidence" value="ECO:0007669"/>
    <property type="project" value="UniProtKB-KW"/>
</dbReference>
<evidence type="ECO:0000256" key="3">
    <source>
        <dbReference type="ARBA" id="ARBA00023004"/>
    </source>
</evidence>
<keyword evidence="2" id="KW-0479">Metal-binding</keyword>
<keyword evidence="1" id="KW-0409">Iron storage</keyword>
<evidence type="ECO:0000256" key="5">
    <source>
        <dbReference type="ARBA" id="ARBA00033787"/>
    </source>
</evidence>
<evidence type="ECO:0008006" key="8">
    <source>
        <dbReference type="Google" id="ProtNLM"/>
    </source>
</evidence>
<dbReference type="RefSeq" id="WP_220203808.1">
    <property type="nucleotide sequence ID" value="NZ_BNJK01000001.1"/>
</dbReference>
<evidence type="ECO:0000313" key="6">
    <source>
        <dbReference type="EMBL" id="GHO92999.1"/>
    </source>
</evidence>
<keyword evidence="3" id="KW-0408">Iron</keyword>
<dbReference type="Proteomes" id="UP000597444">
    <property type="component" value="Unassembled WGS sequence"/>
</dbReference>
<dbReference type="Pfam" id="PF22277">
    <property type="entry name" value="EncFtn-like"/>
    <property type="match status" value="1"/>
</dbReference>
<proteinExistence type="predicted"/>
<evidence type="ECO:0000256" key="1">
    <source>
        <dbReference type="ARBA" id="ARBA00022434"/>
    </source>
</evidence>
<comment type="caution">
    <text evidence="6">The sequence shown here is derived from an EMBL/GenBank/DDBJ whole genome shotgun (WGS) entry which is preliminary data.</text>
</comment>
<reference evidence="6" key="1">
    <citation type="submission" date="2020-10" db="EMBL/GenBank/DDBJ databases">
        <title>Taxonomic study of unclassified bacteria belonging to the class Ktedonobacteria.</title>
        <authorList>
            <person name="Yabe S."/>
            <person name="Wang C.M."/>
            <person name="Zheng Y."/>
            <person name="Sakai Y."/>
            <person name="Cavaletti L."/>
            <person name="Monciardini P."/>
            <person name="Donadio S."/>
        </authorList>
    </citation>
    <scope>NUCLEOTIDE SEQUENCE</scope>
    <source>
        <strain evidence="6">ID150040</strain>
    </source>
</reference>
<sequence>MGFDQYHEPANELSQEVRTFARVITSLQEECEAIGWYEQRISLEQDAEARQILLHAQAEECLHFSMDLEFLLRRHPKWRIAAQHVLFQPGDIIANAQRGEDAQESAES</sequence>
<dbReference type="SUPFAM" id="SSF47240">
    <property type="entry name" value="Ferritin-like"/>
    <property type="match status" value="1"/>
</dbReference>
<organism evidence="6 7">
    <name type="scientific">Reticulibacter mediterranei</name>
    <dbReference type="NCBI Taxonomy" id="2778369"/>
    <lineage>
        <taxon>Bacteria</taxon>
        <taxon>Bacillati</taxon>
        <taxon>Chloroflexota</taxon>
        <taxon>Ktedonobacteria</taxon>
        <taxon>Ktedonobacterales</taxon>
        <taxon>Reticulibacteraceae</taxon>
        <taxon>Reticulibacter</taxon>
    </lineage>
</organism>
<dbReference type="InterPro" id="IPR054581">
    <property type="entry name" value="EncFtn-like"/>
</dbReference>
<protein>
    <recommendedName>
        <fullName evidence="8">Ferritin</fullName>
    </recommendedName>
</protein>
<evidence type="ECO:0000256" key="2">
    <source>
        <dbReference type="ARBA" id="ARBA00022723"/>
    </source>
</evidence>
<dbReference type="AlphaFoldDB" id="A0A8J3ICR0"/>
<dbReference type="GO" id="GO:0140737">
    <property type="term" value="C:encapsulin nanocompartment"/>
    <property type="evidence" value="ECO:0007669"/>
    <property type="project" value="UniProtKB-SubCell"/>
</dbReference>